<dbReference type="Proteomes" id="UP001299970">
    <property type="component" value="Unassembled WGS sequence"/>
</dbReference>
<evidence type="ECO:0000313" key="1">
    <source>
        <dbReference type="EMBL" id="MCH6170977.1"/>
    </source>
</evidence>
<organism evidence="1 2">
    <name type="scientific">Pseudonocardia alaniniphila</name>
    <dbReference type="NCBI Taxonomy" id="75291"/>
    <lineage>
        <taxon>Bacteria</taxon>
        <taxon>Bacillati</taxon>
        <taxon>Actinomycetota</taxon>
        <taxon>Actinomycetes</taxon>
        <taxon>Pseudonocardiales</taxon>
        <taxon>Pseudonocardiaceae</taxon>
        <taxon>Pseudonocardia</taxon>
    </lineage>
</organism>
<evidence type="ECO:0000313" key="2">
    <source>
        <dbReference type="Proteomes" id="UP001299970"/>
    </source>
</evidence>
<sequence length="452" mass="49755">MRDSWEALPEELRHEFLARRTVSTGWDLYRAQGVDGVGWEPLRPLIVVEQSYRHLEAVAARLLHLGVQACRRRASTVGELYAVLRFPRDLPLMDPDRPLVATELTRYARPDFLIEQGRPQLLELNTSNRLAGTRQSSQLAECYARLCPGSGLSPPPSAVTARFAALARTPPTDHSQGITRRALIPSYWASDHHHTIRHHTPGRSTLGAVRRAGLEPVVADLADLRLDPAARLLAGDVPIDVVLLEWGGHRIRYDRGALAALRAADRTATLGLFPRTESYLISSKAVLAWIHADAAAGLLTAPDEDLVHTHVPWTACLGLTTDPTTQPDLLRTAATRRTRLIAKPVFGRAGTGMLFGSRISDANWLPTLIRAARRSPLVLQRRVDPDLVAMPYRDQNSGRQVVARVPFVLSPFTIDGAAASIWVRHLAPDAPNRDVVIDTRLGAHPNTVLLAP</sequence>
<reference evidence="1 2" key="1">
    <citation type="submission" date="2022-03" db="EMBL/GenBank/DDBJ databases">
        <title>Pseudonocardia alaer sp. nov., a novel actinomycete isolated from reed forest soil.</title>
        <authorList>
            <person name="Wang L."/>
        </authorList>
    </citation>
    <scope>NUCLEOTIDE SEQUENCE [LARGE SCALE GENOMIC DNA]</scope>
    <source>
        <strain evidence="1 2">Y-16303</strain>
    </source>
</reference>
<protein>
    <recommendedName>
        <fullName evidence="3">Circularly permuted ATP-grasp superfamily protein</fullName>
    </recommendedName>
</protein>
<dbReference type="EMBL" id="JAKXMK010000038">
    <property type="protein sequence ID" value="MCH6170977.1"/>
    <property type="molecule type" value="Genomic_DNA"/>
</dbReference>
<dbReference type="SUPFAM" id="SSF56059">
    <property type="entry name" value="Glutathione synthetase ATP-binding domain-like"/>
    <property type="match status" value="1"/>
</dbReference>
<accession>A0ABS9TR21</accession>
<keyword evidence="2" id="KW-1185">Reference proteome</keyword>
<comment type="caution">
    <text evidence="1">The sequence shown here is derived from an EMBL/GenBank/DDBJ whole genome shotgun (WGS) entry which is preliminary data.</text>
</comment>
<dbReference type="RefSeq" id="WP_241041785.1">
    <property type="nucleotide sequence ID" value="NZ_BAAAJF010000029.1"/>
</dbReference>
<gene>
    <name evidence="1" type="ORF">MMF94_35195</name>
</gene>
<name>A0ABS9TR21_9PSEU</name>
<proteinExistence type="predicted"/>
<evidence type="ECO:0008006" key="3">
    <source>
        <dbReference type="Google" id="ProtNLM"/>
    </source>
</evidence>